<dbReference type="AlphaFoldDB" id="A0AAV0YAI2"/>
<dbReference type="EMBL" id="CARXXK010001870">
    <property type="protein sequence ID" value="CAI6377813.1"/>
    <property type="molecule type" value="Genomic_DNA"/>
</dbReference>
<name>A0AAV0YAI2_9HEMI</name>
<gene>
    <name evidence="2" type="ORF">MEUPH1_LOCUS31014</name>
</gene>
<feature type="non-terminal residue" evidence="2">
    <location>
        <position position="105"/>
    </location>
</feature>
<keyword evidence="3" id="KW-1185">Reference proteome</keyword>
<comment type="caution">
    <text evidence="2">The sequence shown here is derived from an EMBL/GenBank/DDBJ whole genome shotgun (WGS) entry which is preliminary data.</text>
</comment>
<evidence type="ECO:0000313" key="3">
    <source>
        <dbReference type="Proteomes" id="UP001160148"/>
    </source>
</evidence>
<dbReference type="Proteomes" id="UP001160148">
    <property type="component" value="Unassembled WGS sequence"/>
</dbReference>
<feature type="region of interest" description="Disordered" evidence="1">
    <location>
        <begin position="1"/>
        <end position="31"/>
    </location>
</feature>
<proteinExistence type="predicted"/>
<feature type="compositionally biased region" description="Basic residues" evidence="1">
    <location>
        <begin position="22"/>
        <end position="31"/>
    </location>
</feature>
<reference evidence="2 3" key="1">
    <citation type="submission" date="2023-01" db="EMBL/GenBank/DDBJ databases">
        <authorList>
            <person name="Whitehead M."/>
        </authorList>
    </citation>
    <scope>NUCLEOTIDE SEQUENCE [LARGE SCALE GENOMIC DNA]</scope>
</reference>
<sequence length="105" mass="12280">MSMLSSNPEYQEPVKTVLNGRKQTKTNKRKEKQMIKNCITSNWIFLKNCGHKENNQNAGCKIYELSVEEVYAFRKNLSDLINKIDQDKFILTMISISLPTRTDRH</sequence>
<evidence type="ECO:0000256" key="1">
    <source>
        <dbReference type="SAM" id="MobiDB-lite"/>
    </source>
</evidence>
<evidence type="ECO:0000313" key="2">
    <source>
        <dbReference type="EMBL" id="CAI6377813.1"/>
    </source>
</evidence>
<accession>A0AAV0YAI2</accession>
<organism evidence="2 3">
    <name type="scientific">Macrosiphum euphorbiae</name>
    <name type="common">potato aphid</name>
    <dbReference type="NCBI Taxonomy" id="13131"/>
    <lineage>
        <taxon>Eukaryota</taxon>
        <taxon>Metazoa</taxon>
        <taxon>Ecdysozoa</taxon>
        <taxon>Arthropoda</taxon>
        <taxon>Hexapoda</taxon>
        <taxon>Insecta</taxon>
        <taxon>Pterygota</taxon>
        <taxon>Neoptera</taxon>
        <taxon>Paraneoptera</taxon>
        <taxon>Hemiptera</taxon>
        <taxon>Sternorrhyncha</taxon>
        <taxon>Aphidomorpha</taxon>
        <taxon>Aphidoidea</taxon>
        <taxon>Aphididae</taxon>
        <taxon>Macrosiphini</taxon>
        <taxon>Macrosiphum</taxon>
    </lineage>
</organism>
<protein>
    <submittedName>
        <fullName evidence="2">Uncharacterized protein</fullName>
    </submittedName>
</protein>